<dbReference type="AlphaFoldDB" id="X1MRQ0"/>
<proteinExistence type="predicted"/>
<organism evidence="1">
    <name type="scientific">marine sediment metagenome</name>
    <dbReference type="NCBI Taxonomy" id="412755"/>
    <lineage>
        <taxon>unclassified sequences</taxon>
        <taxon>metagenomes</taxon>
        <taxon>ecological metagenomes</taxon>
    </lineage>
</organism>
<reference evidence="1" key="1">
    <citation type="journal article" date="2014" name="Front. Microbiol.">
        <title>High frequency of phylogenetically diverse reductive dehalogenase-homologous genes in deep subseafloor sedimentary metagenomes.</title>
        <authorList>
            <person name="Kawai M."/>
            <person name="Futagami T."/>
            <person name="Toyoda A."/>
            <person name="Takaki Y."/>
            <person name="Nishi S."/>
            <person name="Hori S."/>
            <person name="Arai W."/>
            <person name="Tsubouchi T."/>
            <person name="Morono Y."/>
            <person name="Uchiyama I."/>
            <person name="Ito T."/>
            <person name="Fujiyama A."/>
            <person name="Inagaki F."/>
            <person name="Takami H."/>
        </authorList>
    </citation>
    <scope>NUCLEOTIDE SEQUENCE</scope>
    <source>
        <strain evidence="1">Expedition CK06-06</strain>
    </source>
</reference>
<comment type="caution">
    <text evidence="1">The sequence shown here is derived from an EMBL/GenBank/DDBJ whole genome shotgun (WGS) entry which is preliminary data.</text>
</comment>
<sequence>MKFFEIAGLVDFLYKIATKAMGQDVPLDYIKWHIKIGVIIVGETSKILDDGVDPYLKAFSYKMNRQLTSIYVIQFDKALLGHRDPQAYEEFIKFTQELDERIQEKFKINKDFELPYKCRDLLGNTRKAKIFHYIPVYVS</sequence>
<protein>
    <submittedName>
        <fullName evidence="1">Uncharacterized protein</fullName>
    </submittedName>
</protein>
<accession>X1MRQ0</accession>
<evidence type="ECO:0000313" key="1">
    <source>
        <dbReference type="EMBL" id="GAI09049.1"/>
    </source>
</evidence>
<gene>
    <name evidence="1" type="ORF">S06H3_12621</name>
</gene>
<name>X1MRQ0_9ZZZZ</name>
<dbReference type="EMBL" id="BARV01006171">
    <property type="protein sequence ID" value="GAI09049.1"/>
    <property type="molecule type" value="Genomic_DNA"/>
</dbReference>